<comment type="caution">
    <text evidence="1">The sequence shown here is derived from an EMBL/GenBank/DDBJ whole genome shotgun (WGS) entry which is preliminary data.</text>
</comment>
<name>A0A316DRC3_9BACL</name>
<dbReference type="EMBL" id="QGGL01000018">
    <property type="protein sequence ID" value="PWK07006.1"/>
    <property type="molecule type" value="Genomic_DNA"/>
</dbReference>
<sequence>MSKNFKIETTGDVIAWAILGRLEYEEVVESVKSIQDAVSRAKRANGSLKIIVDNYAMSQEGATAFTPQVTEKWGELQQWFVANLTEGDKIAVIQGRVTMMMQMTRLGQKMGLDKIEKHFCEKTYSDTKRKAYDHLGIATNRLIEEAEKLVRV</sequence>
<evidence type="ECO:0000313" key="1">
    <source>
        <dbReference type="EMBL" id="PWK07006.1"/>
    </source>
</evidence>
<dbReference type="RefSeq" id="WP_109690744.1">
    <property type="nucleotide sequence ID" value="NZ_QGGL01000018.1"/>
</dbReference>
<protein>
    <submittedName>
        <fullName evidence="1">Uncharacterized protein</fullName>
    </submittedName>
</protein>
<dbReference type="Proteomes" id="UP000245634">
    <property type="component" value="Unassembled WGS sequence"/>
</dbReference>
<reference evidence="1 2" key="1">
    <citation type="submission" date="2018-05" db="EMBL/GenBank/DDBJ databases">
        <title>Genomic Encyclopedia of Type Strains, Phase IV (KMG-IV): sequencing the most valuable type-strain genomes for metagenomic binning, comparative biology and taxonomic classification.</title>
        <authorList>
            <person name="Goeker M."/>
        </authorList>
    </citation>
    <scope>NUCLEOTIDE SEQUENCE [LARGE SCALE GENOMIC DNA]</scope>
    <source>
        <strain evidence="1 2">DSM 18773</strain>
    </source>
</reference>
<keyword evidence="2" id="KW-1185">Reference proteome</keyword>
<evidence type="ECO:0000313" key="2">
    <source>
        <dbReference type="Proteomes" id="UP000245634"/>
    </source>
</evidence>
<dbReference type="AlphaFoldDB" id="A0A316DRC3"/>
<gene>
    <name evidence="1" type="ORF">C7459_11876</name>
</gene>
<accession>A0A316DRC3</accession>
<proteinExistence type="predicted"/>
<organism evidence="1 2">
    <name type="scientific">Tumebacillus permanentifrigoris</name>
    <dbReference type="NCBI Taxonomy" id="378543"/>
    <lineage>
        <taxon>Bacteria</taxon>
        <taxon>Bacillati</taxon>
        <taxon>Bacillota</taxon>
        <taxon>Bacilli</taxon>
        <taxon>Bacillales</taxon>
        <taxon>Alicyclobacillaceae</taxon>
        <taxon>Tumebacillus</taxon>
    </lineage>
</organism>
<dbReference type="OrthoDB" id="5461347at2"/>